<sequence length="163" mass="18483">MCIYLVVYVDDIVITGDHATRIQQLKEHLSQQFHTKDLGPLKYFLGIEVAQSSSGIIINPRKCAMNILIETSMPDCRPCNTFMHPNIKLFLGQGEPLKEQKDITAWSPSDRRSTSGYCVVIEGNMISWRSKKQNIVVRSSAEAEYHATAPATCELMWLRQLLL</sequence>
<name>A0A8B8KGX3_ABRPR</name>
<dbReference type="Proteomes" id="UP000694853">
    <property type="component" value="Unplaced"/>
</dbReference>
<evidence type="ECO:0000259" key="1">
    <source>
        <dbReference type="Pfam" id="PF07727"/>
    </source>
</evidence>
<dbReference type="KEGG" id="aprc:113855633"/>
<evidence type="ECO:0000313" key="2">
    <source>
        <dbReference type="Proteomes" id="UP000694853"/>
    </source>
</evidence>
<evidence type="ECO:0000313" key="3">
    <source>
        <dbReference type="RefSeq" id="XP_027343065.1"/>
    </source>
</evidence>
<dbReference type="CDD" id="cd09272">
    <property type="entry name" value="RNase_HI_RT_Ty1"/>
    <property type="match status" value="1"/>
</dbReference>
<gene>
    <name evidence="3" type="primary">LOC113855633</name>
</gene>
<reference evidence="2" key="1">
    <citation type="journal article" date="2019" name="Toxins">
        <title>Detection of Abrin-Like and Prepropulchellin-Like Toxin Genes and Transcripts Using Whole Genome Sequencing and Full-Length Transcript Sequencing of Abrus precatorius.</title>
        <authorList>
            <person name="Hovde B.T."/>
            <person name="Daligault H.E."/>
            <person name="Hanschen E.R."/>
            <person name="Kunde Y.A."/>
            <person name="Johnson M.B."/>
            <person name="Starkenburg S.R."/>
            <person name="Johnson S.L."/>
        </authorList>
    </citation>
    <scope>NUCLEOTIDE SEQUENCE [LARGE SCALE GENOMIC DNA]</scope>
</reference>
<dbReference type="InterPro" id="IPR043502">
    <property type="entry name" value="DNA/RNA_pol_sf"/>
</dbReference>
<accession>A0A8B8KGX3</accession>
<dbReference type="RefSeq" id="XP_027343065.1">
    <property type="nucleotide sequence ID" value="XM_027487264.1"/>
</dbReference>
<dbReference type="InterPro" id="IPR013103">
    <property type="entry name" value="RVT_2"/>
</dbReference>
<dbReference type="SUPFAM" id="SSF56672">
    <property type="entry name" value="DNA/RNA polymerases"/>
    <property type="match status" value="1"/>
</dbReference>
<organism evidence="2 3">
    <name type="scientific">Abrus precatorius</name>
    <name type="common">Indian licorice</name>
    <name type="synonym">Glycine abrus</name>
    <dbReference type="NCBI Taxonomy" id="3816"/>
    <lineage>
        <taxon>Eukaryota</taxon>
        <taxon>Viridiplantae</taxon>
        <taxon>Streptophyta</taxon>
        <taxon>Embryophyta</taxon>
        <taxon>Tracheophyta</taxon>
        <taxon>Spermatophyta</taxon>
        <taxon>Magnoliopsida</taxon>
        <taxon>eudicotyledons</taxon>
        <taxon>Gunneridae</taxon>
        <taxon>Pentapetalae</taxon>
        <taxon>rosids</taxon>
        <taxon>fabids</taxon>
        <taxon>Fabales</taxon>
        <taxon>Fabaceae</taxon>
        <taxon>Papilionoideae</taxon>
        <taxon>50 kb inversion clade</taxon>
        <taxon>NPAAA clade</taxon>
        <taxon>indigoferoid/millettioid clade</taxon>
        <taxon>Abreae</taxon>
        <taxon>Abrus</taxon>
    </lineage>
</organism>
<proteinExistence type="predicted"/>
<dbReference type="Pfam" id="PF07727">
    <property type="entry name" value="RVT_2"/>
    <property type="match status" value="1"/>
</dbReference>
<reference evidence="3" key="2">
    <citation type="submission" date="2025-08" db="UniProtKB">
        <authorList>
            <consortium name="RefSeq"/>
        </authorList>
    </citation>
    <scope>IDENTIFICATION</scope>
    <source>
        <tissue evidence="3">Young leaves</tissue>
    </source>
</reference>
<dbReference type="OrthoDB" id="414945at2759"/>
<dbReference type="GeneID" id="113855633"/>
<protein>
    <submittedName>
        <fullName evidence="3">Uncharacterized protein LOC113855633</fullName>
    </submittedName>
</protein>
<keyword evidence="2" id="KW-1185">Reference proteome</keyword>
<dbReference type="PANTHER" id="PTHR11439">
    <property type="entry name" value="GAG-POL-RELATED RETROTRANSPOSON"/>
    <property type="match status" value="1"/>
</dbReference>
<dbReference type="PANTHER" id="PTHR11439:SF484">
    <property type="entry name" value="REVERSE TRANSCRIPTASE TY1_COPIA-TYPE DOMAIN-CONTAINING PROTEIN"/>
    <property type="match status" value="1"/>
</dbReference>
<feature type="domain" description="Reverse transcriptase Ty1/copia-type" evidence="1">
    <location>
        <begin position="5"/>
        <end position="83"/>
    </location>
</feature>
<dbReference type="AlphaFoldDB" id="A0A8B8KGX3"/>